<feature type="transmembrane region" description="Helical" evidence="7">
    <location>
        <begin position="6"/>
        <end position="24"/>
    </location>
</feature>
<feature type="transmembrane region" description="Helical" evidence="7">
    <location>
        <begin position="367"/>
        <end position="391"/>
    </location>
</feature>
<proteinExistence type="inferred from homology"/>
<evidence type="ECO:0000259" key="8">
    <source>
        <dbReference type="Pfam" id="PF00361"/>
    </source>
</evidence>
<dbReference type="EMBL" id="CP058905">
    <property type="protein sequence ID" value="QLJ98948.1"/>
    <property type="molecule type" value="Genomic_DNA"/>
</dbReference>
<evidence type="ECO:0000313" key="9">
    <source>
        <dbReference type="EMBL" id="QLJ98948.1"/>
    </source>
</evidence>
<evidence type="ECO:0000256" key="5">
    <source>
        <dbReference type="ARBA" id="ARBA00023136"/>
    </source>
</evidence>
<keyword evidence="3 6" id="KW-0812">Transmembrane</keyword>
<feature type="transmembrane region" description="Helical" evidence="7">
    <location>
        <begin position="244"/>
        <end position="265"/>
    </location>
</feature>
<comment type="similarity">
    <text evidence="2">Belongs to the complex I subunit 4 family.</text>
</comment>
<dbReference type="GO" id="GO:0016020">
    <property type="term" value="C:membrane"/>
    <property type="evidence" value="ECO:0007669"/>
    <property type="project" value="UniProtKB-SubCell"/>
</dbReference>
<dbReference type="PANTHER" id="PTHR43507:SF1">
    <property type="entry name" value="NADH-UBIQUINONE OXIDOREDUCTASE CHAIN 4"/>
    <property type="match status" value="1"/>
</dbReference>
<evidence type="ECO:0000256" key="1">
    <source>
        <dbReference type="ARBA" id="ARBA00004127"/>
    </source>
</evidence>
<dbReference type="GO" id="GO:0042773">
    <property type="term" value="P:ATP synthesis coupled electron transport"/>
    <property type="evidence" value="ECO:0007669"/>
    <property type="project" value="InterPro"/>
</dbReference>
<feature type="transmembrane region" description="Helical" evidence="7">
    <location>
        <begin position="411"/>
        <end position="431"/>
    </location>
</feature>
<feature type="transmembrane region" description="Helical" evidence="7">
    <location>
        <begin position="114"/>
        <end position="132"/>
    </location>
</feature>
<reference evidence="9" key="1">
    <citation type="submission" date="2020-08" db="EMBL/GenBank/DDBJ databases">
        <title>A bifunctional nitrone conjugated secondary metabolite targeting the ribosome.</title>
        <authorList>
            <person name="Limbrick E.M."/>
            <person name="Graf M."/>
            <person name="Derewacz D.K."/>
            <person name="Nguyen F."/>
            <person name="Spraggins J.M."/>
            <person name="Wieland M."/>
            <person name="Ynigez-Gutierrez A.E."/>
            <person name="Reisman B.J."/>
            <person name="Zinshteyn B."/>
            <person name="McCulloch K."/>
            <person name="Iverson T.M."/>
            <person name="Green R."/>
            <person name="Wilson D.N."/>
            <person name="Bachmann B.O."/>
        </authorList>
    </citation>
    <scope>NUCLEOTIDE SEQUENCE</scope>
    <source>
        <strain evidence="9">Africana</strain>
    </source>
</reference>
<feature type="transmembrane region" description="Helical" evidence="7">
    <location>
        <begin position="138"/>
        <end position="158"/>
    </location>
</feature>
<dbReference type="PRINTS" id="PR01437">
    <property type="entry name" value="NUOXDRDTASE4"/>
</dbReference>
<keyword evidence="5 7" id="KW-0472">Membrane</keyword>
<dbReference type="NCBIfam" id="NF004500">
    <property type="entry name" value="PRK05846.1-4"/>
    <property type="match status" value="1"/>
</dbReference>
<dbReference type="PANTHER" id="PTHR43507">
    <property type="entry name" value="NADH-UBIQUINONE OXIDOREDUCTASE CHAIN 4"/>
    <property type="match status" value="1"/>
</dbReference>
<dbReference type="GO" id="GO:0008137">
    <property type="term" value="F:NADH dehydrogenase (ubiquinone) activity"/>
    <property type="evidence" value="ECO:0007669"/>
    <property type="project" value="InterPro"/>
</dbReference>
<feature type="transmembrane region" description="Helical" evidence="7">
    <location>
        <begin position="277"/>
        <end position="298"/>
    </location>
</feature>
<feature type="transmembrane region" description="Helical" evidence="7">
    <location>
        <begin position="212"/>
        <end position="232"/>
    </location>
</feature>
<organism evidence="9">
    <name type="scientific">Micromonospora carbonacea</name>
    <dbReference type="NCBI Taxonomy" id="47853"/>
    <lineage>
        <taxon>Bacteria</taxon>
        <taxon>Bacillati</taxon>
        <taxon>Actinomycetota</taxon>
        <taxon>Actinomycetes</taxon>
        <taxon>Micromonosporales</taxon>
        <taxon>Micromonosporaceae</taxon>
        <taxon>Micromonospora</taxon>
    </lineage>
</organism>
<dbReference type="InterPro" id="IPR001750">
    <property type="entry name" value="ND/Mrp_TM"/>
</dbReference>
<dbReference type="NCBIfam" id="TIGR01972">
    <property type="entry name" value="NDH_I_M"/>
    <property type="match status" value="1"/>
</dbReference>
<dbReference type="InterPro" id="IPR003918">
    <property type="entry name" value="NADH_UbQ_OxRdtase"/>
</dbReference>
<dbReference type="GO" id="GO:0003954">
    <property type="term" value="F:NADH dehydrogenase activity"/>
    <property type="evidence" value="ECO:0007669"/>
    <property type="project" value="TreeGrafter"/>
</dbReference>
<evidence type="ECO:0000256" key="7">
    <source>
        <dbReference type="SAM" id="Phobius"/>
    </source>
</evidence>
<dbReference type="Pfam" id="PF00361">
    <property type="entry name" value="Proton_antipo_M"/>
    <property type="match status" value="1"/>
</dbReference>
<comment type="subcellular location">
    <subcellularLocation>
        <location evidence="1">Endomembrane system</location>
        <topology evidence="1">Multi-pass membrane protein</topology>
    </subcellularLocation>
    <subcellularLocation>
        <location evidence="6">Membrane</location>
        <topology evidence="6">Multi-pass membrane protein</topology>
    </subcellularLocation>
</comment>
<dbReference type="GO" id="GO:0048039">
    <property type="term" value="F:ubiquinone binding"/>
    <property type="evidence" value="ECO:0007669"/>
    <property type="project" value="TreeGrafter"/>
</dbReference>
<name>A0A7D6CF38_9ACTN</name>
<feature type="domain" description="NADH:quinone oxidoreductase/Mrp antiporter transmembrane" evidence="8">
    <location>
        <begin position="134"/>
        <end position="419"/>
    </location>
</feature>
<feature type="transmembrane region" description="Helical" evidence="7">
    <location>
        <begin position="170"/>
        <end position="192"/>
    </location>
</feature>
<sequence>MSNFPFLSVLTVAPLVGALVVAVLPRRRPDLAKQVAFGWSLLVLALSVVMWLEFSTGGERLQFRESYTWIPQWDARFTFAADGIALVMLMLIAVLVPLVILASWHDAESSKRSVPVYFALLLVLESTMIGVFAAADVFLFYVFFEVMLVPMYFLIGSYGGHQRQYAAVKFFLYSLVGGLFMLAAVIGLWVVGGKTFDWQALTQVDISTGTERWLFLGFFLAFAIKAPFFPFHTWLPDAGGAAPAGAAALLVGVLDKVGTFGILRYCLPLFPEASKWFAPWALALGVIGIIYAALLAVGQNDLKRLVSYTSIAHFGFIGVGIFAFTTQAGTGAVLYMLNHGLATGLLFLVVGMLVARRGSALISDFGGAGKLVPLLAGVLFFAGLASLALPGTAPFVSEFLVLIGTFTVNKPVAVIATLGIILAAAYVLWMVQRTTQGTLNPALAEVEPMRRDLNLREKVVVAPLIALIVLLGFYPKPVTDVINPAVRATMEDVGRTDPAPEVGGVVQEAHR</sequence>
<dbReference type="AlphaFoldDB" id="A0A7D6CF38"/>
<feature type="transmembrane region" description="Helical" evidence="7">
    <location>
        <begin position="77"/>
        <end position="102"/>
    </location>
</feature>
<dbReference type="GO" id="GO:0012505">
    <property type="term" value="C:endomembrane system"/>
    <property type="evidence" value="ECO:0007669"/>
    <property type="project" value="UniProtKB-SubCell"/>
</dbReference>
<protein>
    <submittedName>
        <fullName evidence="9">NADH-quinone oxidoreductase subunit M</fullName>
        <ecNumber evidence="9">1.6.5.11</ecNumber>
    </submittedName>
</protein>
<keyword evidence="9" id="KW-0560">Oxidoreductase</keyword>
<evidence type="ECO:0000256" key="4">
    <source>
        <dbReference type="ARBA" id="ARBA00022989"/>
    </source>
</evidence>
<keyword evidence="4 7" id="KW-1133">Transmembrane helix</keyword>
<feature type="transmembrane region" description="Helical" evidence="7">
    <location>
        <begin position="332"/>
        <end position="355"/>
    </location>
</feature>
<evidence type="ECO:0000256" key="3">
    <source>
        <dbReference type="ARBA" id="ARBA00022692"/>
    </source>
</evidence>
<accession>A0A7D6CF38</accession>
<gene>
    <name evidence="9" type="ORF">HZU44_01675</name>
</gene>
<feature type="transmembrane region" description="Helical" evidence="7">
    <location>
        <begin position="305"/>
        <end position="326"/>
    </location>
</feature>
<dbReference type="InterPro" id="IPR010227">
    <property type="entry name" value="NADH_Q_OxRdtase_chainM/4"/>
</dbReference>
<feature type="transmembrane region" description="Helical" evidence="7">
    <location>
        <begin position="36"/>
        <end position="57"/>
    </location>
</feature>
<dbReference type="EC" id="1.6.5.11" evidence="9"/>
<dbReference type="GO" id="GO:0015990">
    <property type="term" value="P:electron transport coupled proton transport"/>
    <property type="evidence" value="ECO:0007669"/>
    <property type="project" value="TreeGrafter"/>
</dbReference>
<evidence type="ECO:0000256" key="2">
    <source>
        <dbReference type="ARBA" id="ARBA00009025"/>
    </source>
</evidence>
<feature type="transmembrane region" description="Helical" evidence="7">
    <location>
        <begin position="459"/>
        <end position="475"/>
    </location>
</feature>
<evidence type="ECO:0000256" key="6">
    <source>
        <dbReference type="RuleBase" id="RU000320"/>
    </source>
</evidence>